<sequence length="78" mass="8637">MRDTTLVISEFEGKEEVTAHRADPLQALYSTVKSGEVESDVKLDMTIAGLLASRTRAAWGYDESPLDETAAQHRRTNV</sequence>
<reference evidence="1 2" key="1">
    <citation type="submission" date="2017-09" db="EMBL/GenBank/DDBJ databases">
        <title>Genome sequencing of Besnoitia besnoiti strain Bb-Ger1.</title>
        <authorList>
            <person name="Schares G."/>
            <person name="Venepally P."/>
            <person name="Lorenzi H.A."/>
        </authorList>
    </citation>
    <scope>NUCLEOTIDE SEQUENCE [LARGE SCALE GENOMIC DNA]</scope>
    <source>
        <strain evidence="1 2">Bb-Ger1</strain>
    </source>
</reference>
<name>A0A2A9MNP7_BESBE</name>
<proteinExistence type="predicted"/>
<dbReference type="VEuPathDB" id="ToxoDB:BESB_040050"/>
<comment type="caution">
    <text evidence="1">The sequence shown here is derived from an EMBL/GenBank/DDBJ whole genome shotgun (WGS) entry which is preliminary data.</text>
</comment>
<organism evidence="1 2">
    <name type="scientific">Besnoitia besnoiti</name>
    <name type="common">Apicomplexan protozoan</name>
    <dbReference type="NCBI Taxonomy" id="94643"/>
    <lineage>
        <taxon>Eukaryota</taxon>
        <taxon>Sar</taxon>
        <taxon>Alveolata</taxon>
        <taxon>Apicomplexa</taxon>
        <taxon>Conoidasida</taxon>
        <taxon>Coccidia</taxon>
        <taxon>Eucoccidiorida</taxon>
        <taxon>Eimeriorina</taxon>
        <taxon>Sarcocystidae</taxon>
        <taxon>Besnoitia</taxon>
    </lineage>
</organism>
<dbReference type="EMBL" id="NWUJ01000002">
    <property type="protein sequence ID" value="PFH37547.1"/>
    <property type="molecule type" value="Genomic_DNA"/>
</dbReference>
<dbReference type="RefSeq" id="XP_029221556.1">
    <property type="nucleotide sequence ID" value="XM_029362591.1"/>
</dbReference>
<dbReference type="AlphaFoldDB" id="A0A2A9MNP7"/>
<evidence type="ECO:0000313" key="2">
    <source>
        <dbReference type="Proteomes" id="UP000224006"/>
    </source>
</evidence>
<keyword evidence="2" id="KW-1185">Reference proteome</keyword>
<dbReference type="GeneID" id="40308986"/>
<dbReference type="Proteomes" id="UP000224006">
    <property type="component" value="Chromosome II"/>
</dbReference>
<accession>A0A2A9MNP7</accession>
<dbReference type="KEGG" id="bbes:BESB_040050"/>
<evidence type="ECO:0000313" key="1">
    <source>
        <dbReference type="EMBL" id="PFH37547.1"/>
    </source>
</evidence>
<gene>
    <name evidence="1" type="ORF">BESB_040050</name>
</gene>
<protein>
    <submittedName>
        <fullName evidence="1">Uncharacterized protein</fullName>
    </submittedName>
</protein>